<dbReference type="InterPro" id="IPR018060">
    <property type="entry name" value="HTH_AraC"/>
</dbReference>
<dbReference type="InterPro" id="IPR020449">
    <property type="entry name" value="Tscrpt_reg_AraC-type_HTH"/>
</dbReference>
<accession>A0A502EJ61</accession>
<evidence type="ECO:0000313" key="5">
    <source>
        <dbReference type="EMBL" id="TPG37793.1"/>
    </source>
</evidence>
<dbReference type="OrthoDB" id="1096411at2"/>
<feature type="domain" description="HTH araC/xylS-type" evidence="4">
    <location>
        <begin position="185"/>
        <end position="283"/>
    </location>
</feature>
<dbReference type="GO" id="GO:0003700">
    <property type="term" value="F:DNA-binding transcription factor activity"/>
    <property type="evidence" value="ECO:0007669"/>
    <property type="project" value="InterPro"/>
</dbReference>
<evidence type="ECO:0000256" key="1">
    <source>
        <dbReference type="ARBA" id="ARBA00023015"/>
    </source>
</evidence>
<gene>
    <name evidence="5" type="ORF">EAH81_17835</name>
</gene>
<dbReference type="PANTHER" id="PTHR43280">
    <property type="entry name" value="ARAC-FAMILY TRANSCRIPTIONAL REGULATOR"/>
    <property type="match status" value="1"/>
</dbReference>
<keyword evidence="6" id="KW-1185">Reference proteome</keyword>
<evidence type="ECO:0000256" key="3">
    <source>
        <dbReference type="ARBA" id="ARBA00023163"/>
    </source>
</evidence>
<organism evidence="5 6">
    <name type="scientific">Flavobacterium pectinovorum</name>
    <dbReference type="NCBI Taxonomy" id="29533"/>
    <lineage>
        <taxon>Bacteria</taxon>
        <taxon>Pseudomonadati</taxon>
        <taxon>Bacteroidota</taxon>
        <taxon>Flavobacteriia</taxon>
        <taxon>Flavobacteriales</taxon>
        <taxon>Flavobacteriaceae</taxon>
        <taxon>Flavobacterium</taxon>
    </lineage>
</organism>
<name>A0A502EJ61_9FLAO</name>
<comment type="caution">
    <text evidence="5">The sequence shown here is derived from an EMBL/GenBank/DDBJ whole genome shotgun (WGS) entry which is preliminary data.</text>
</comment>
<dbReference type="Pfam" id="PF12833">
    <property type="entry name" value="HTH_18"/>
    <property type="match status" value="1"/>
</dbReference>
<dbReference type="PANTHER" id="PTHR43280:SF32">
    <property type="entry name" value="TRANSCRIPTIONAL REGULATORY PROTEIN"/>
    <property type="match status" value="1"/>
</dbReference>
<dbReference type="EMBL" id="RCZH01000012">
    <property type="protein sequence ID" value="TPG37793.1"/>
    <property type="molecule type" value="Genomic_DNA"/>
</dbReference>
<dbReference type="InterPro" id="IPR009057">
    <property type="entry name" value="Homeodomain-like_sf"/>
</dbReference>
<keyword evidence="3" id="KW-0804">Transcription</keyword>
<dbReference type="Gene3D" id="1.10.10.60">
    <property type="entry name" value="Homeodomain-like"/>
    <property type="match status" value="1"/>
</dbReference>
<dbReference type="RefSeq" id="WP_140509508.1">
    <property type="nucleotide sequence ID" value="NZ_RCZH01000012.1"/>
</dbReference>
<dbReference type="SUPFAM" id="SSF46689">
    <property type="entry name" value="Homeodomain-like"/>
    <property type="match status" value="1"/>
</dbReference>
<dbReference type="Proteomes" id="UP000319700">
    <property type="component" value="Unassembled WGS sequence"/>
</dbReference>
<proteinExistence type="predicted"/>
<dbReference type="InterPro" id="IPR003313">
    <property type="entry name" value="AraC-bd"/>
</dbReference>
<dbReference type="PRINTS" id="PR00032">
    <property type="entry name" value="HTHARAC"/>
</dbReference>
<dbReference type="AlphaFoldDB" id="A0A502EJ61"/>
<protein>
    <submittedName>
        <fullName evidence="5">AraC family transcriptional regulator</fullName>
    </submittedName>
</protein>
<evidence type="ECO:0000313" key="6">
    <source>
        <dbReference type="Proteomes" id="UP000319700"/>
    </source>
</evidence>
<dbReference type="SMART" id="SM00342">
    <property type="entry name" value="HTH_ARAC"/>
    <property type="match status" value="1"/>
</dbReference>
<evidence type="ECO:0000256" key="2">
    <source>
        <dbReference type="ARBA" id="ARBA00023125"/>
    </source>
</evidence>
<dbReference type="PROSITE" id="PS01124">
    <property type="entry name" value="HTH_ARAC_FAMILY_2"/>
    <property type="match status" value="1"/>
</dbReference>
<dbReference type="SUPFAM" id="SSF51215">
    <property type="entry name" value="Regulatory protein AraC"/>
    <property type="match status" value="1"/>
</dbReference>
<keyword evidence="2" id="KW-0238">DNA-binding</keyword>
<dbReference type="InterPro" id="IPR037923">
    <property type="entry name" value="HTH-like"/>
</dbReference>
<keyword evidence="1" id="KW-0805">Transcription regulation</keyword>
<dbReference type="Pfam" id="PF02311">
    <property type="entry name" value="AraC_binding"/>
    <property type="match status" value="1"/>
</dbReference>
<sequence length="288" mass="33215">MKTEIPLKKLNESGSGIMIEKMSDGFVESIRREVTRSHRNDFCMCILPEKGKGTFFVDFKEVNFSPGSLLFLYPGQVQRVIETQKIEGWVLFFDNNFIDDYSRSVLEDSLYQGPVLVISKEQKKWLCQVMELLYETSETNDMASFHKPAMRSIVVSFIYKITAIYQASVTQDMKQHSLRSTAIVTAFRKLLRENYIEIKSPVEYANRMNLSLGYLNDTLKMITGNTVSSSIQEEAIREAQRLLWYSDLSIKEIASKTGFEDPKYFSRIFSKITNKSPAQFKKAHLGEH</sequence>
<evidence type="ECO:0000259" key="4">
    <source>
        <dbReference type="PROSITE" id="PS01124"/>
    </source>
</evidence>
<dbReference type="GO" id="GO:0043565">
    <property type="term" value="F:sequence-specific DNA binding"/>
    <property type="evidence" value="ECO:0007669"/>
    <property type="project" value="InterPro"/>
</dbReference>
<reference evidence="5 6" key="1">
    <citation type="journal article" date="2019" name="Environ. Microbiol.">
        <title>Species interactions and distinct microbial communities in high Arctic permafrost affected cryosols are associated with the CH4 and CO2 gas fluxes.</title>
        <authorList>
            <person name="Altshuler I."/>
            <person name="Hamel J."/>
            <person name="Turney S."/>
            <person name="Magnuson E."/>
            <person name="Levesque R."/>
            <person name="Greer C."/>
            <person name="Whyte L.G."/>
        </authorList>
    </citation>
    <scope>NUCLEOTIDE SEQUENCE [LARGE SCALE GENOMIC DNA]</scope>
    <source>
        <strain evidence="5 6">42</strain>
    </source>
</reference>